<name>A0A5A7TWN4_CUCMM</name>
<reference evidence="1 2" key="1">
    <citation type="submission" date="2019-08" db="EMBL/GenBank/DDBJ databases">
        <title>Draft genome sequences of two oriental melons (Cucumis melo L. var makuwa).</title>
        <authorList>
            <person name="Kwon S.-Y."/>
        </authorList>
    </citation>
    <scope>NUCLEOTIDE SEQUENCE [LARGE SCALE GENOMIC DNA]</scope>
    <source>
        <strain evidence="2">cv. SW 3</strain>
        <tissue evidence="1">Leaf</tissue>
    </source>
</reference>
<gene>
    <name evidence="1" type="ORF">E6C27_scaffold133G001930</name>
</gene>
<protein>
    <submittedName>
        <fullName evidence="1">Uncharacterized protein</fullName>
    </submittedName>
</protein>
<accession>A0A5A7TWN4</accession>
<comment type="caution">
    <text evidence="1">The sequence shown here is derived from an EMBL/GenBank/DDBJ whole genome shotgun (WGS) entry which is preliminary data.</text>
</comment>
<proteinExistence type="predicted"/>
<dbReference type="EMBL" id="SSTE01013041">
    <property type="protein sequence ID" value="KAA0047912.1"/>
    <property type="molecule type" value="Genomic_DNA"/>
</dbReference>
<sequence length="85" mass="9285">MLSKSQGITGFSSFSEGRDVERFCRNYYGNGKPNPDVKGSKWEAKGQRLIKYWYDVSGVCGTNWLSFGIIASSEGGFGLQGCEGS</sequence>
<dbReference type="Proteomes" id="UP000321393">
    <property type="component" value="Unassembled WGS sequence"/>
</dbReference>
<dbReference type="AlphaFoldDB" id="A0A5A7TWN4"/>
<evidence type="ECO:0000313" key="2">
    <source>
        <dbReference type="Proteomes" id="UP000321393"/>
    </source>
</evidence>
<evidence type="ECO:0000313" key="1">
    <source>
        <dbReference type="EMBL" id="KAA0047912.1"/>
    </source>
</evidence>
<organism evidence="1 2">
    <name type="scientific">Cucumis melo var. makuwa</name>
    <name type="common">Oriental melon</name>
    <dbReference type="NCBI Taxonomy" id="1194695"/>
    <lineage>
        <taxon>Eukaryota</taxon>
        <taxon>Viridiplantae</taxon>
        <taxon>Streptophyta</taxon>
        <taxon>Embryophyta</taxon>
        <taxon>Tracheophyta</taxon>
        <taxon>Spermatophyta</taxon>
        <taxon>Magnoliopsida</taxon>
        <taxon>eudicotyledons</taxon>
        <taxon>Gunneridae</taxon>
        <taxon>Pentapetalae</taxon>
        <taxon>rosids</taxon>
        <taxon>fabids</taxon>
        <taxon>Cucurbitales</taxon>
        <taxon>Cucurbitaceae</taxon>
        <taxon>Benincaseae</taxon>
        <taxon>Cucumis</taxon>
    </lineage>
</organism>